<dbReference type="PROSITE" id="PS00913">
    <property type="entry name" value="ADH_IRON_1"/>
    <property type="match status" value="1"/>
</dbReference>
<dbReference type="GO" id="GO:0006066">
    <property type="term" value="P:alcohol metabolic process"/>
    <property type="evidence" value="ECO:0007669"/>
    <property type="project" value="InterPro"/>
</dbReference>
<dbReference type="Pfam" id="PF00465">
    <property type="entry name" value="Fe-ADH"/>
    <property type="match status" value="1"/>
</dbReference>
<evidence type="ECO:0000256" key="1">
    <source>
        <dbReference type="ARBA" id="ARBA00001954"/>
    </source>
</evidence>
<evidence type="ECO:0000259" key="10">
    <source>
        <dbReference type="Pfam" id="PF00465"/>
    </source>
</evidence>
<keyword evidence="4" id="KW-0520">NAD</keyword>
<feature type="domain" description="Fe-containing alcohol dehydrogenase-like C-terminal" evidence="11">
    <location>
        <begin position="658"/>
        <end position="867"/>
    </location>
</feature>
<dbReference type="CDD" id="cd07122">
    <property type="entry name" value="ALDH_F20_ACDH"/>
    <property type="match status" value="1"/>
</dbReference>
<dbReference type="Gene3D" id="1.20.1090.10">
    <property type="entry name" value="Dehydroquinate synthase-like - alpha domain"/>
    <property type="match status" value="1"/>
</dbReference>
<evidence type="ECO:0000256" key="3">
    <source>
        <dbReference type="ARBA" id="ARBA00023004"/>
    </source>
</evidence>
<dbReference type="GO" id="GO:0008774">
    <property type="term" value="F:acetaldehyde dehydrogenase (acetylating) activity"/>
    <property type="evidence" value="ECO:0007669"/>
    <property type="project" value="UniProtKB-UniRule"/>
</dbReference>
<dbReference type="Proteomes" id="UP000297454">
    <property type="component" value="Unassembled WGS sequence"/>
</dbReference>
<organism evidence="12 13">
    <name type="scientific">Helcococcus ovis</name>
    <dbReference type="NCBI Taxonomy" id="72026"/>
    <lineage>
        <taxon>Bacteria</taxon>
        <taxon>Bacillati</taxon>
        <taxon>Bacillota</taxon>
        <taxon>Tissierellia</taxon>
        <taxon>Tissierellales</taxon>
        <taxon>Peptoniphilaceae</taxon>
        <taxon>Helcococcus</taxon>
    </lineage>
</organism>
<evidence type="ECO:0000313" key="13">
    <source>
        <dbReference type="Proteomes" id="UP000297454"/>
    </source>
</evidence>
<proteinExistence type="inferred from homology"/>
<dbReference type="CDD" id="cd08178">
    <property type="entry name" value="AAD_C"/>
    <property type="match status" value="1"/>
</dbReference>
<evidence type="ECO:0000256" key="6">
    <source>
        <dbReference type="ARBA" id="ARBA00035641"/>
    </source>
</evidence>
<dbReference type="Gene3D" id="3.40.50.1970">
    <property type="match status" value="1"/>
</dbReference>
<dbReference type="Gene3D" id="3.40.309.10">
    <property type="entry name" value="Aldehyde Dehydrogenase, Chain A, domain 2"/>
    <property type="match status" value="1"/>
</dbReference>
<dbReference type="RefSeq" id="WP_134743948.1">
    <property type="nucleotide sequence ID" value="NZ_CP119761.1"/>
</dbReference>
<comment type="similarity">
    <text evidence="6 8">In the N-terminal section; belongs to the aldehyde dehydrogenase family.</text>
</comment>
<dbReference type="FunFam" id="3.40.50.1970:FF:000002">
    <property type="entry name" value="Aldehyde-alcohol dehydrogenase"/>
    <property type="match status" value="1"/>
</dbReference>
<sequence>MVAKKIETKVEETMEKNMEVEQLVANAKVALSEFMSYDQEQINKIVHAMVIAGNDQHMVLAKAAVEETKRGIYEDKCIKNLYATETIWHSIKNQKTCGVIDRDMQTGVIKVASPLGVVAGITPVTNPTSTVLFKSIISIMGRNPIIFAFHPSAQNCSALAAKTVYDAAIKAGAPKNCIQWITQPSISATSELINHTNIAITLATGGNAMVKAAYSTGKPALGVGAGNVPAYFEKSCDIRRSVNDVIVSKSFDNGMICASEQAVICDKEIYDEVKQEFTRNRGYFVPAKDIKKLEKYVINEEKGMANPDIVGQTAMTIAEKAGIKVPVGTKLLIAEVDGIGPDYPLTREKLSPVLAFIKSESLEDGFTKSRQMLEFNGMGHSASLHTFAGNNEIIEQFAQQMEACRILVNSPSSIGGIGDLYNEMTPSLTLGCGSYGKNSVSENVSVKHLINVKTIAKRRNNMQWQKLPSKLYFEKNSIRYLEKMPNVEKVIIITDKGMVQHGLVARLVDVLSRRPNGVKYEIFSDVEADPTTDIVLKGLAKIKDFEPDTIIALGGGSPMDAAKMMWLMYEQPEINFFGAKQKFLDIRKRAYKIPELGTKAQLVAIPTTSGTGSEVTPFAIITDSETHMKFPIADYALTPSVAIVDPQFTYTLPKSMVAYTGLDVLTHALESYVSCMASDYTRGLSLQAIELVWGSLRDSYHTNAHAPKETMHNASTIAGMAFANAFLGINHSLAHKIGAEFGIPHGYANAILLPHVIRYNSINNGKTQAWAKYEYFRADEDYARVARLIGCEGKTNEELVEALAQEIIKLSKELGLKMSIREQGISQEEFDAKVDKIAELAYEDQCTTANPKEPMIAELKEILIAAYKGE</sequence>
<dbReference type="Pfam" id="PF25137">
    <property type="entry name" value="ADH_Fe_C"/>
    <property type="match status" value="1"/>
</dbReference>
<accession>A0A4R9C082</accession>
<dbReference type="InterPro" id="IPR012079">
    <property type="entry name" value="Bifunc_Ald-ADH"/>
</dbReference>
<dbReference type="FunFam" id="1.20.1090.10:FF:000001">
    <property type="entry name" value="Aldehyde-alcohol dehydrogenase"/>
    <property type="match status" value="1"/>
</dbReference>
<dbReference type="InterPro" id="IPR039697">
    <property type="entry name" value="Alcohol_dehydrogenase_Fe"/>
</dbReference>
<evidence type="ECO:0000313" key="12">
    <source>
        <dbReference type="EMBL" id="TFF65065.1"/>
    </source>
</evidence>
<dbReference type="Pfam" id="PF00171">
    <property type="entry name" value="Aldedh"/>
    <property type="match status" value="1"/>
</dbReference>
<dbReference type="Gene3D" id="3.40.605.10">
    <property type="entry name" value="Aldehyde Dehydrogenase, Chain A, domain 1"/>
    <property type="match status" value="1"/>
</dbReference>
<keyword evidence="13" id="KW-1185">Reference proteome</keyword>
<evidence type="ECO:0000259" key="11">
    <source>
        <dbReference type="Pfam" id="PF25137"/>
    </source>
</evidence>
<gene>
    <name evidence="12" type="primary">adhE</name>
    <name evidence="12" type="ORF">EQF91_06695</name>
</gene>
<dbReference type="GO" id="GO:0004022">
    <property type="term" value="F:alcohol dehydrogenase (NAD+) activity"/>
    <property type="evidence" value="ECO:0007669"/>
    <property type="project" value="UniProtKB-UniRule"/>
</dbReference>
<dbReference type="EMBL" id="SCFR01000025">
    <property type="protein sequence ID" value="TFF65065.1"/>
    <property type="molecule type" value="Genomic_DNA"/>
</dbReference>
<dbReference type="AlphaFoldDB" id="A0A4R9C082"/>
<keyword evidence="5" id="KW-0511">Multifunctional enzyme</keyword>
<evidence type="ECO:0000256" key="7">
    <source>
        <dbReference type="ARBA" id="ARBA00035645"/>
    </source>
</evidence>
<feature type="domain" description="Alcohol dehydrogenase iron-type/glycerol dehydrogenase GldA" evidence="10">
    <location>
        <begin position="468"/>
        <end position="646"/>
    </location>
</feature>
<protein>
    <recommendedName>
        <fullName evidence="8">Aldehyde-alcohol dehydrogenase</fullName>
    </recommendedName>
</protein>
<dbReference type="PANTHER" id="PTHR11496:SF83">
    <property type="entry name" value="HYDROXYACID-OXOACID TRANSHYDROGENASE, MITOCHONDRIAL"/>
    <property type="match status" value="1"/>
</dbReference>
<evidence type="ECO:0000256" key="5">
    <source>
        <dbReference type="ARBA" id="ARBA00023268"/>
    </source>
</evidence>
<keyword evidence="3" id="KW-0408">Iron</keyword>
<feature type="domain" description="Aldehyde dehydrogenase" evidence="9">
    <location>
        <begin position="16"/>
        <end position="278"/>
    </location>
</feature>
<evidence type="ECO:0000259" key="9">
    <source>
        <dbReference type="Pfam" id="PF00171"/>
    </source>
</evidence>
<comment type="similarity">
    <text evidence="7 8">In the C-terminal section; belongs to the iron-containing alcohol dehydrogenase family.</text>
</comment>
<dbReference type="SUPFAM" id="SSF53720">
    <property type="entry name" value="ALDH-like"/>
    <property type="match status" value="1"/>
</dbReference>
<dbReference type="PANTHER" id="PTHR11496">
    <property type="entry name" value="ALCOHOL DEHYDROGENASE"/>
    <property type="match status" value="1"/>
</dbReference>
<dbReference type="InterPro" id="IPR016161">
    <property type="entry name" value="Ald_DH/histidinol_DH"/>
</dbReference>
<name>A0A4R9C082_9FIRM</name>
<evidence type="ECO:0000256" key="4">
    <source>
        <dbReference type="ARBA" id="ARBA00023027"/>
    </source>
</evidence>
<keyword evidence="2 8" id="KW-0560">Oxidoreductase</keyword>
<comment type="caution">
    <text evidence="12">The sequence shown here is derived from an EMBL/GenBank/DDBJ whole genome shotgun (WGS) entry which is preliminary data.</text>
</comment>
<dbReference type="InterPro" id="IPR034789">
    <property type="entry name" value="AAD_C"/>
</dbReference>
<dbReference type="InterPro" id="IPR018211">
    <property type="entry name" value="ADH_Fe_CS"/>
</dbReference>
<dbReference type="InterPro" id="IPR001670">
    <property type="entry name" value="ADH_Fe/GldA"/>
</dbReference>
<evidence type="ECO:0000256" key="2">
    <source>
        <dbReference type="ARBA" id="ARBA00023002"/>
    </source>
</evidence>
<dbReference type="InterPro" id="IPR056798">
    <property type="entry name" value="ADH_Fe_C"/>
</dbReference>
<comment type="cofactor">
    <cofactor evidence="1">
        <name>Fe(2+)</name>
        <dbReference type="ChEBI" id="CHEBI:29033"/>
    </cofactor>
</comment>
<reference evidence="12 13" key="1">
    <citation type="submission" date="2019-01" db="EMBL/GenBank/DDBJ databases">
        <title>Draft Genome Sequences of Helcococcus ovis Strains Isolated from the Uterus and Vagina of Dairy Cows with Metritis.</title>
        <authorList>
            <person name="Cunha F."/>
            <person name="Jeon S.J."/>
            <person name="Kutzer P."/>
            <person name="Galvao K.N."/>
        </authorList>
    </citation>
    <scope>NUCLEOTIDE SEQUENCE [LARGE SCALE GENOMIC DNA]</scope>
    <source>
        <strain evidence="12 13">KG-37</strain>
    </source>
</reference>
<dbReference type="InterPro" id="IPR016163">
    <property type="entry name" value="Ald_DH_C"/>
</dbReference>
<dbReference type="PIRSF" id="PIRSF000111">
    <property type="entry name" value="ALDH_ADH"/>
    <property type="match status" value="1"/>
</dbReference>
<dbReference type="InterPro" id="IPR015590">
    <property type="entry name" value="Aldehyde_DH_dom"/>
</dbReference>
<dbReference type="InterPro" id="IPR016162">
    <property type="entry name" value="Ald_DH_N"/>
</dbReference>
<evidence type="ECO:0000256" key="8">
    <source>
        <dbReference type="PIRNR" id="PIRNR000111"/>
    </source>
</evidence>
<dbReference type="GO" id="GO:0046872">
    <property type="term" value="F:metal ion binding"/>
    <property type="evidence" value="ECO:0007669"/>
    <property type="project" value="InterPro"/>
</dbReference>
<dbReference type="SUPFAM" id="SSF56796">
    <property type="entry name" value="Dehydroquinate synthase-like"/>
    <property type="match status" value="1"/>
</dbReference>
<dbReference type="NCBIfam" id="NF010378">
    <property type="entry name" value="PRK13805.1"/>
    <property type="match status" value="1"/>
</dbReference>
<dbReference type="GO" id="GO:0015976">
    <property type="term" value="P:carbon utilization"/>
    <property type="evidence" value="ECO:0007669"/>
    <property type="project" value="InterPro"/>
</dbReference>